<keyword evidence="1" id="KW-0812">Transmembrane</keyword>
<feature type="transmembrane region" description="Helical" evidence="1">
    <location>
        <begin position="12"/>
        <end position="30"/>
    </location>
</feature>
<proteinExistence type="predicted"/>
<organism evidence="2 3">
    <name type="scientific">Streptococcus troglodytae</name>
    <dbReference type="NCBI Taxonomy" id="1111760"/>
    <lineage>
        <taxon>Bacteria</taxon>
        <taxon>Bacillati</taxon>
        <taxon>Bacillota</taxon>
        <taxon>Bacilli</taxon>
        <taxon>Lactobacillales</taxon>
        <taxon>Streptococcaceae</taxon>
        <taxon>Streptococcus</taxon>
    </lineage>
</organism>
<name>A0A1L7LI72_9STRE</name>
<sequence length="68" mass="7449">MTSHKNKISFFIYAAIGAIFAGLSLFTTIFETLHFEVIFSHLGLMIGLLISASVLIGIAKSFIKELTN</sequence>
<dbReference type="AlphaFoldDB" id="A0A1L7LI72"/>
<evidence type="ECO:0000313" key="3">
    <source>
        <dbReference type="Proteomes" id="UP000217758"/>
    </source>
</evidence>
<evidence type="ECO:0000256" key="1">
    <source>
        <dbReference type="SAM" id="Phobius"/>
    </source>
</evidence>
<accession>A0A1L7LI72</accession>
<reference evidence="2 3" key="1">
    <citation type="journal article" date="2016" name="Microbiol. Immunol.">
        <title>Complete genome sequence of Streptococcus troglodytae TKU31 isolated from the oral cavity of a chimpanzee (Pan troglodytes).</title>
        <authorList>
            <person name="Okamoto M."/>
            <person name="Naito M."/>
            <person name="Miyanohara M."/>
            <person name="Imai S."/>
            <person name="Nomura Y."/>
            <person name="Saito W."/>
            <person name="Momoi Y."/>
            <person name="Takada K."/>
            <person name="Miyabe-Nishiwaki T."/>
            <person name="Tomonaga M."/>
            <person name="Hanada N."/>
        </authorList>
    </citation>
    <scope>NUCLEOTIDE SEQUENCE [LARGE SCALE GENOMIC DNA]</scope>
    <source>
        <strain evidence="3">TKU 31</strain>
    </source>
</reference>
<dbReference type="Proteomes" id="UP000217758">
    <property type="component" value="Chromosome"/>
</dbReference>
<dbReference type="RefSeq" id="WP_128832981.1">
    <property type="nucleotide sequence ID" value="NZ_AP014612.1"/>
</dbReference>
<feature type="transmembrane region" description="Helical" evidence="1">
    <location>
        <begin position="42"/>
        <end position="63"/>
    </location>
</feature>
<dbReference type="KEGG" id="strg:SRT_05670"/>
<protein>
    <submittedName>
        <fullName evidence="2">Uncharacterized protein</fullName>
    </submittedName>
</protein>
<keyword evidence="1" id="KW-1133">Transmembrane helix</keyword>
<evidence type="ECO:0000313" key="2">
    <source>
        <dbReference type="EMBL" id="BAQ23828.1"/>
    </source>
</evidence>
<keyword evidence="1" id="KW-0472">Membrane</keyword>
<dbReference type="EMBL" id="AP014612">
    <property type="protein sequence ID" value="BAQ23828.1"/>
    <property type="molecule type" value="Genomic_DNA"/>
</dbReference>
<gene>
    <name evidence="2" type="ORF">SRT_05670</name>
</gene>
<keyword evidence="3" id="KW-1185">Reference proteome</keyword>